<name>A0A3D9VAF2_THECX</name>
<dbReference type="Proteomes" id="UP000256485">
    <property type="component" value="Unassembled WGS sequence"/>
</dbReference>
<accession>A0A3D9VAF2</accession>
<protein>
    <submittedName>
        <fullName evidence="2">Uncharacterized protein</fullName>
    </submittedName>
</protein>
<dbReference type="AlphaFoldDB" id="A0A3D9VAF2"/>
<organism evidence="2 3">
    <name type="scientific">Thermasporomyces composti</name>
    <dbReference type="NCBI Taxonomy" id="696763"/>
    <lineage>
        <taxon>Bacteria</taxon>
        <taxon>Bacillati</taxon>
        <taxon>Actinomycetota</taxon>
        <taxon>Actinomycetes</taxon>
        <taxon>Propionibacteriales</taxon>
        <taxon>Nocardioidaceae</taxon>
        <taxon>Thermasporomyces</taxon>
    </lineage>
</organism>
<evidence type="ECO:0000313" key="2">
    <source>
        <dbReference type="EMBL" id="REF35985.1"/>
    </source>
</evidence>
<sequence length="63" mass="6783">MSMLSPKPPRAHDDRGLPTRRRPTTHLVDRTGEVEDVEWGAGEVEAHAVVAAGRGVGPDPSKE</sequence>
<reference evidence="2 3" key="1">
    <citation type="submission" date="2018-08" db="EMBL/GenBank/DDBJ databases">
        <title>Sequencing the genomes of 1000 actinobacteria strains.</title>
        <authorList>
            <person name="Klenk H.-P."/>
        </authorList>
    </citation>
    <scope>NUCLEOTIDE SEQUENCE [LARGE SCALE GENOMIC DNA]</scope>
    <source>
        <strain evidence="2 3">DSM 22891</strain>
    </source>
</reference>
<comment type="caution">
    <text evidence="2">The sequence shown here is derived from an EMBL/GenBank/DDBJ whole genome shotgun (WGS) entry which is preliminary data.</text>
</comment>
<feature type="region of interest" description="Disordered" evidence="1">
    <location>
        <begin position="1"/>
        <end position="25"/>
    </location>
</feature>
<proteinExistence type="predicted"/>
<dbReference type="EMBL" id="QTUC01000001">
    <property type="protein sequence ID" value="REF35985.1"/>
    <property type="molecule type" value="Genomic_DNA"/>
</dbReference>
<evidence type="ECO:0000313" key="3">
    <source>
        <dbReference type="Proteomes" id="UP000256485"/>
    </source>
</evidence>
<evidence type="ECO:0000256" key="1">
    <source>
        <dbReference type="SAM" id="MobiDB-lite"/>
    </source>
</evidence>
<keyword evidence="3" id="KW-1185">Reference proteome</keyword>
<gene>
    <name evidence="2" type="ORF">DFJ64_1379</name>
</gene>